<dbReference type="Pfam" id="PF20150">
    <property type="entry name" value="2EXR"/>
    <property type="match status" value="1"/>
</dbReference>
<dbReference type="STRING" id="1095630.A0A2J6TNE6"/>
<gene>
    <name evidence="4" type="ORF">K444DRAFT_608904</name>
</gene>
<dbReference type="EMBL" id="KZ613749">
    <property type="protein sequence ID" value="PMD64544.1"/>
    <property type="molecule type" value="Genomic_DNA"/>
</dbReference>
<feature type="compositionally biased region" description="Acidic residues" evidence="2">
    <location>
        <begin position="593"/>
        <end position="616"/>
    </location>
</feature>
<dbReference type="Proteomes" id="UP000235371">
    <property type="component" value="Unassembled WGS sequence"/>
</dbReference>
<dbReference type="GO" id="GO:0006338">
    <property type="term" value="P:chromatin remodeling"/>
    <property type="evidence" value="ECO:0007669"/>
    <property type="project" value="UniProtKB-ARBA"/>
</dbReference>
<sequence>MRAQFSSLPWELRNQIYDLALDRTPRNVEVEVRDGRVVSKTPPPALLHLNRESRDLVLSVYKPWLSQFAGTPAHTPYAALLARYRPSKTHCVSCLDDICFDMERDTLFCRSVFVSPHAAAGWPVFLFGRIEESCLRTMTVNITGHLRFPLVIEALRNAKNLKTLYFLDVNSDAAIFKSEAISDGLKRCEKKDKLGPKVRGPNYVAPRIGAAPTSWFLPKSRPEPSKRPSYRRTSSCASDSESGCEFERLTPAPIWTTYKYPPRSSRVPTRPSDNVQIRQESTPRKRKADMAFDSDGPMVTERAKRMKNWIRAQERNEAKARSIPSPPTQPLDSEQTHIWIRADDLAQMSEETKRQLGVVQRVASSTAGASSSSSPASEASSSDVQSEASSSRPASDGGSVRDDDDNSEASDSESDDGAQDEEAASQERPPRQLHAHRFNFDISAPEVLVEWENSPEIETWEWVPKADLLPSIPIMIAAFIANNPALETGTPVRFHERNSGVVGFDFLVEFEGYAEEIYWTWVPETNMQTRVPHMVDQWMIENASEVNADENVDEQILAEQNYAENVRVENNDEVKAEEEDEKDEEAHTADADMKDEENDDEDEDEIEEDGGDEEAAEYVPKRFVAQRETPDGPEILVEWEDWPDEKDWTWEPVSNLQEDAPEMMKAWKASRKAKKVSKVFEVESILGKRKTKGEWHYLVRWKGFSKEEAKSLEPCEKLAVDVPELVEAFENRKSKRGRPKKAASA</sequence>
<feature type="region of interest" description="Disordered" evidence="2">
    <location>
        <begin position="314"/>
        <end position="336"/>
    </location>
</feature>
<evidence type="ECO:0000256" key="1">
    <source>
        <dbReference type="ARBA" id="ARBA00011353"/>
    </source>
</evidence>
<dbReference type="SUPFAM" id="SSF54160">
    <property type="entry name" value="Chromo domain-like"/>
    <property type="match status" value="2"/>
</dbReference>
<feature type="region of interest" description="Disordered" evidence="2">
    <location>
        <begin position="366"/>
        <end position="433"/>
    </location>
</feature>
<feature type="region of interest" description="Disordered" evidence="2">
    <location>
        <begin position="215"/>
        <end position="243"/>
    </location>
</feature>
<accession>A0A2J6TNE6</accession>
<dbReference type="RefSeq" id="XP_024741448.1">
    <property type="nucleotide sequence ID" value="XM_024879468.1"/>
</dbReference>
<feature type="domain" description="Chromo" evidence="3">
    <location>
        <begin position="680"/>
        <end position="741"/>
    </location>
</feature>
<dbReference type="InterPro" id="IPR000953">
    <property type="entry name" value="Chromo/chromo_shadow_dom"/>
</dbReference>
<feature type="compositionally biased region" description="Low complexity" evidence="2">
    <location>
        <begin position="261"/>
        <end position="272"/>
    </location>
</feature>
<keyword evidence="5" id="KW-1185">Reference proteome</keyword>
<dbReference type="Pfam" id="PF00385">
    <property type="entry name" value="Chromo"/>
    <property type="match status" value="2"/>
</dbReference>
<dbReference type="InterPro" id="IPR023780">
    <property type="entry name" value="Chromo_domain"/>
</dbReference>
<feature type="compositionally biased region" description="Low complexity" evidence="2">
    <location>
        <begin position="366"/>
        <end position="391"/>
    </location>
</feature>
<organism evidence="4 5">
    <name type="scientific">Hyaloscypha bicolor E</name>
    <dbReference type="NCBI Taxonomy" id="1095630"/>
    <lineage>
        <taxon>Eukaryota</taxon>
        <taxon>Fungi</taxon>
        <taxon>Dikarya</taxon>
        <taxon>Ascomycota</taxon>
        <taxon>Pezizomycotina</taxon>
        <taxon>Leotiomycetes</taxon>
        <taxon>Helotiales</taxon>
        <taxon>Hyaloscyphaceae</taxon>
        <taxon>Hyaloscypha</taxon>
        <taxon>Hyaloscypha bicolor</taxon>
    </lineage>
</organism>
<protein>
    <recommendedName>
        <fullName evidence="3">Chromo domain-containing protein</fullName>
    </recommendedName>
</protein>
<feature type="domain" description="Chromo" evidence="3">
    <location>
        <begin position="618"/>
        <end position="679"/>
    </location>
</feature>
<dbReference type="InterPro" id="IPR016197">
    <property type="entry name" value="Chromo-like_dom_sf"/>
</dbReference>
<reference evidence="4 5" key="1">
    <citation type="submission" date="2016-04" db="EMBL/GenBank/DDBJ databases">
        <title>A degradative enzymes factory behind the ericoid mycorrhizal symbiosis.</title>
        <authorList>
            <consortium name="DOE Joint Genome Institute"/>
            <person name="Martino E."/>
            <person name="Morin E."/>
            <person name="Grelet G."/>
            <person name="Kuo A."/>
            <person name="Kohler A."/>
            <person name="Daghino S."/>
            <person name="Barry K."/>
            <person name="Choi C."/>
            <person name="Cichocki N."/>
            <person name="Clum A."/>
            <person name="Copeland A."/>
            <person name="Hainaut M."/>
            <person name="Haridas S."/>
            <person name="Labutti K."/>
            <person name="Lindquist E."/>
            <person name="Lipzen A."/>
            <person name="Khouja H.-R."/>
            <person name="Murat C."/>
            <person name="Ohm R."/>
            <person name="Olson A."/>
            <person name="Spatafora J."/>
            <person name="Veneault-Fourrey C."/>
            <person name="Henrissat B."/>
            <person name="Grigoriev I."/>
            <person name="Martin F."/>
            <person name="Perotto S."/>
        </authorList>
    </citation>
    <scope>NUCLEOTIDE SEQUENCE [LARGE SCALE GENOMIC DNA]</scope>
    <source>
        <strain evidence="4 5">E</strain>
    </source>
</reference>
<dbReference type="CDD" id="cd00024">
    <property type="entry name" value="CD_CSD"/>
    <property type="match status" value="2"/>
</dbReference>
<comment type="subunit">
    <text evidence="1">Component of the NuA4 histone acetyltransferase complex.</text>
</comment>
<evidence type="ECO:0000256" key="2">
    <source>
        <dbReference type="SAM" id="MobiDB-lite"/>
    </source>
</evidence>
<feature type="compositionally biased region" description="Acidic residues" evidence="2">
    <location>
        <begin position="402"/>
        <end position="424"/>
    </location>
</feature>
<evidence type="ECO:0000313" key="4">
    <source>
        <dbReference type="EMBL" id="PMD64544.1"/>
    </source>
</evidence>
<dbReference type="InParanoid" id="A0A2J6TNE6"/>
<dbReference type="PROSITE" id="PS50013">
    <property type="entry name" value="CHROMO_2"/>
    <property type="match status" value="2"/>
</dbReference>
<dbReference type="Gene3D" id="2.40.50.40">
    <property type="match status" value="2"/>
</dbReference>
<evidence type="ECO:0000313" key="5">
    <source>
        <dbReference type="Proteomes" id="UP000235371"/>
    </source>
</evidence>
<dbReference type="InterPro" id="IPR045518">
    <property type="entry name" value="2EXR"/>
</dbReference>
<feature type="region of interest" description="Disordered" evidence="2">
    <location>
        <begin position="566"/>
        <end position="618"/>
    </location>
</feature>
<feature type="region of interest" description="Disordered" evidence="2">
    <location>
        <begin position="260"/>
        <end position="301"/>
    </location>
</feature>
<evidence type="ECO:0000259" key="3">
    <source>
        <dbReference type="PROSITE" id="PS50013"/>
    </source>
</evidence>
<proteinExistence type="predicted"/>
<dbReference type="PANTHER" id="PTHR35910:SF1">
    <property type="entry name" value="2EXR DOMAIN-CONTAINING PROTEIN"/>
    <property type="match status" value="1"/>
</dbReference>
<dbReference type="AlphaFoldDB" id="A0A2J6TNE6"/>
<name>A0A2J6TNE6_9HELO</name>
<dbReference type="PANTHER" id="PTHR35910">
    <property type="entry name" value="2EXR DOMAIN-CONTAINING PROTEIN"/>
    <property type="match status" value="1"/>
</dbReference>
<dbReference type="GeneID" id="36587545"/>
<dbReference type="SMART" id="SM00298">
    <property type="entry name" value="CHROMO"/>
    <property type="match status" value="3"/>
</dbReference>
<dbReference type="OrthoDB" id="433924at2759"/>